<dbReference type="SMART" id="SM00456">
    <property type="entry name" value="WW"/>
    <property type="match status" value="3"/>
</dbReference>
<evidence type="ECO:0000256" key="6">
    <source>
        <dbReference type="PROSITE-ProRule" id="PRU00104"/>
    </source>
</evidence>
<evidence type="ECO:0000256" key="1">
    <source>
        <dbReference type="ARBA" id="ARBA00000885"/>
    </source>
</evidence>
<proteinExistence type="predicted"/>
<dbReference type="PROSITE" id="PS50020">
    <property type="entry name" value="WW_DOMAIN_2"/>
    <property type="match status" value="2"/>
</dbReference>
<evidence type="ECO:0000256" key="5">
    <source>
        <dbReference type="ARBA" id="ARBA00022786"/>
    </source>
</evidence>
<feature type="domain" description="HECT" evidence="8">
    <location>
        <begin position="209"/>
        <end position="237"/>
    </location>
</feature>
<dbReference type="Proteomes" id="UP001162164">
    <property type="component" value="Unassembled WGS sequence"/>
</dbReference>
<evidence type="ECO:0000256" key="3">
    <source>
        <dbReference type="ARBA" id="ARBA00012485"/>
    </source>
</evidence>
<accession>A0ABQ9IU19</accession>
<sequence length="237" mass="27461">MRFDTYGRRYYVDHNTRSTSWERPQPLPPGWGNEATTTWLSDLTLNGFNIFNSGKGKRQHIVTKDFYIPNTQPGPAPDLQLLLMKMTGWVLYHLVGKDVFNLKVASILVNHKNRTTQWEDPRTQGQEISDVEELPLPPGWEIRYTEDNKRYFVDHNTKTTTFDDPRPGAPFLCQSNAPPSHIKIQVSRQTLFEDSFHTIMRLPACHNSSRLYIIFKGEEGLDYGGVSRVVLWCHMKH</sequence>
<evidence type="ECO:0000256" key="4">
    <source>
        <dbReference type="ARBA" id="ARBA00022679"/>
    </source>
</evidence>
<dbReference type="InterPro" id="IPR035983">
    <property type="entry name" value="Hect_E3_ubiquitin_ligase"/>
</dbReference>
<dbReference type="PROSITE" id="PS01159">
    <property type="entry name" value="WW_DOMAIN_1"/>
    <property type="match status" value="1"/>
</dbReference>
<keyword evidence="5 6" id="KW-0833">Ubl conjugation pathway</keyword>
<name>A0ABQ9IU19_9CUCU</name>
<dbReference type="SUPFAM" id="SSF51045">
    <property type="entry name" value="WW domain"/>
    <property type="match status" value="2"/>
</dbReference>
<organism evidence="9 10">
    <name type="scientific">Molorchus minor</name>
    <dbReference type="NCBI Taxonomy" id="1323400"/>
    <lineage>
        <taxon>Eukaryota</taxon>
        <taxon>Metazoa</taxon>
        <taxon>Ecdysozoa</taxon>
        <taxon>Arthropoda</taxon>
        <taxon>Hexapoda</taxon>
        <taxon>Insecta</taxon>
        <taxon>Pterygota</taxon>
        <taxon>Neoptera</taxon>
        <taxon>Endopterygota</taxon>
        <taxon>Coleoptera</taxon>
        <taxon>Polyphaga</taxon>
        <taxon>Cucujiformia</taxon>
        <taxon>Chrysomeloidea</taxon>
        <taxon>Cerambycidae</taxon>
        <taxon>Lamiinae</taxon>
        <taxon>Monochamini</taxon>
        <taxon>Molorchus</taxon>
    </lineage>
</organism>
<evidence type="ECO:0000313" key="9">
    <source>
        <dbReference type="EMBL" id="KAJ8965716.1"/>
    </source>
</evidence>
<keyword evidence="10" id="KW-1185">Reference proteome</keyword>
<dbReference type="CDD" id="cd00201">
    <property type="entry name" value="WW"/>
    <property type="match status" value="2"/>
</dbReference>
<dbReference type="InterPro" id="IPR001202">
    <property type="entry name" value="WW_dom"/>
</dbReference>
<keyword evidence="4" id="KW-0808">Transferase</keyword>
<protein>
    <recommendedName>
        <fullName evidence="3">HECT-type E3 ubiquitin transferase</fullName>
        <ecNumber evidence="3">2.3.2.26</ecNumber>
    </recommendedName>
</protein>
<comment type="catalytic activity">
    <reaction evidence="1">
        <text>S-ubiquitinyl-[E2 ubiquitin-conjugating enzyme]-L-cysteine + [acceptor protein]-L-lysine = [E2 ubiquitin-conjugating enzyme]-L-cysteine + N(6)-ubiquitinyl-[acceptor protein]-L-lysine.</text>
        <dbReference type="EC" id="2.3.2.26"/>
    </reaction>
</comment>
<dbReference type="PANTHER" id="PTHR11254">
    <property type="entry name" value="HECT DOMAIN UBIQUITIN-PROTEIN LIGASE"/>
    <property type="match status" value="1"/>
</dbReference>
<evidence type="ECO:0000313" key="10">
    <source>
        <dbReference type="Proteomes" id="UP001162164"/>
    </source>
</evidence>
<dbReference type="Gene3D" id="3.90.1750.10">
    <property type="entry name" value="Hect, E3 ligase catalytic domains"/>
    <property type="match status" value="1"/>
</dbReference>
<comment type="caution">
    <text evidence="6">Lacks conserved residue(s) required for the propagation of feature annotation.</text>
</comment>
<dbReference type="Gene3D" id="2.20.70.10">
    <property type="match status" value="3"/>
</dbReference>
<gene>
    <name evidence="9" type="ORF">NQ317_000177</name>
</gene>
<dbReference type="InterPro" id="IPR050409">
    <property type="entry name" value="E3_ubiq-protein_ligase"/>
</dbReference>
<feature type="domain" description="WW" evidence="7">
    <location>
        <begin position="1"/>
        <end position="26"/>
    </location>
</feature>
<dbReference type="PANTHER" id="PTHR11254:SF429">
    <property type="entry name" value="E3 UBIQUITIN-PROTEIN LIGASE SU(DX)"/>
    <property type="match status" value="1"/>
</dbReference>
<reference evidence="9" key="1">
    <citation type="journal article" date="2023" name="Insect Mol. Biol.">
        <title>Genome sequencing provides insights into the evolution of gene families encoding plant cell wall-degrading enzymes in longhorned beetles.</title>
        <authorList>
            <person name="Shin N.R."/>
            <person name="Okamura Y."/>
            <person name="Kirsch R."/>
            <person name="Pauchet Y."/>
        </authorList>
    </citation>
    <scope>NUCLEOTIDE SEQUENCE</scope>
    <source>
        <strain evidence="9">MMC_N1</strain>
    </source>
</reference>
<comment type="caution">
    <text evidence="9">The sequence shown here is derived from an EMBL/GenBank/DDBJ whole genome shotgun (WGS) entry which is preliminary data.</text>
</comment>
<evidence type="ECO:0000259" key="7">
    <source>
        <dbReference type="PROSITE" id="PS50020"/>
    </source>
</evidence>
<dbReference type="InterPro" id="IPR036020">
    <property type="entry name" value="WW_dom_sf"/>
</dbReference>
<feature type="domain" description="WW" evidence="7">
    <location>
        <begin position="134"/>
        <end position="167"/>
    </location>
</feature>
<evidence type="ECO:0000259" key="8">
    <source>
        <dbReference type="PROSITE" id="PS50237"/>
    </source>
</evidence>
<comment type="pathway">
    <text evidence="2">Protein modification; protein ubiquitination.</text>
</comment>
<dbReference type="Pfam" id="PF00397">
    <property type="entry name" value="WW"/>
    <property type="match status" value="2"/>
</dbReference>
<dbReference type="InterPro" id="IPR000569">
    <property type="entry name" value="HECT_dom"/>
</dbReference>
<dbReference type="EC" id="2.3.2.26" evidence="3"/>
<dbReference type="EMBL" id="JAPWTJ010002549">
    <property type="protein sequence ID" value="KAJ8965716.1"/>
    <property type="molecule type" value="Genomic_DNA"/>
</dbReference>
<dbReference type="PROSITE" id="PS50237">
    <property type="entry name" value="HECT"/>
    <property type="match status" value="1"/>
</dbReference>
<dbReference type="SUPFAM" id="SSF56204">
    <property type="entry name" value="Hect, E3 ligase catalytic domain"/>
    <property type="match status" value="1"/>
</dbReference>
<evidence type="ECO:0000256" key="2">
    <source>
        <dbReference type="ARBA" id="ARBA00004906"/>
    </source>
</evidence>